<feature type="domain" description="Cytochrome oxidase subunit II transmembrane region profile" evidence="18">
    <location>
        <begin position="36"/>
        <end position="144"/>
    </location>
</feature>
<dbReference type="InterPro" id="IPR058778">
    <property type="entry name" value="HTH_FAR1-11-like"/>
</dbReference>
<dbReference type="Pfam" id="PF04434">
    <property type="entry name" value="SWIM"/>
    <property type="match status" value="1"/>
</dbReference>
<comment type="subcellular location">
    <subcellularLocation>
        <location evidence="2">Membrane</location>
        <topology evidence="2">Multi-pass membrane protein</topology>
    </subcellularLocation>
    <subcellularLocation>
        <location evidence="15">Nucleus</location>
    </subcellularLocation>
</comment>
<evidence type="ECO:0000259" key="17">
    <source>
        <dbReference type="PROSITE" id="PS50966"/>
    </source>
</evidence>
<evidence type="ECO:0000256" key="12">
    <source>
        <dbReference type="ARBA" id="ARBA00023136"/>
    </source>
</evidence>
<evidence type="ECO:0000256" key="4">
    <source>
        <dbReference type="ARBA" id="ARBA00022448"/>
    </source>
</evidence>
<dbReference type="Proteomes" id="UP001374535">
    <property type="component" value="Chromosome 2"/>
</dbReference>
<dbReference type="InterPro" id="IPR036257">
    <property type="entry name" value="Cyt_c_oxidase_su2_TM_sf"/>
</dbReference>
<evidence type="ECO:0000256" key="1">
    <source>
        <dbReference type="ARBA" id="ARBA00001935"/>
    </source>
</evidence>
<dbReference type="InterPro" id="IPR007527">
    <property type="entry name" value="Znf_SWIM"/>
</dbReference>
<name>A0AAQ3P2A6_VIGMU</name>
<evidence type="ECO:0000313" key="19">
    <source>
        <dbReference type="EMBL" id="WVZ19332.1"/>
    </source>
</evidence>
<dbReference type="InterPro" id="IPR008972">
    <property type="entry name" value="Cupredoxin"/>
</dbReference>
<reference evidence="19 20" key="1">
    <citation type="journal article" date="2023" name="Life. Sci Alliance">
        <title>Evolutionary insights into 3D genome organization and epigenetic landscape of Vigna mungo.</title>
        <authorList>
            <person name="Junaid A."/>
            <person name="Singh B."/>
            <person name="Bhatia S."/>
        </authorList>
    </citation>
    <scope>NUCLEOTIDE SEQUENCE [LARGE SCALE GENOMIC DNA]</scope>
    <source>
        <strain evidence="19">Urdbean</strain>
    </source>
</reference>
<dbReference type="InterPro" id="IPR011759">
    <property type="entry name" value="Cyt_c_oxidase_su2_TM_dom"/>
</dbReference>
<keyword evidence="5" id="KW-0679">Respiratory chain</keyword>
<dbReference type="Gene3D" id="1.10.287.90">
    <property type="match status" value="1"/>
</dbReference>
<evidence type="ECO:0000256" key="6">
    <source>
        <dbReference type="ARBA" id="ARBA00022692"/>
    </source>
</evidence>
<evidence type="ECO:0000256" key="10">
    <source>
        <dbReference type="ARBA" id="ARBA00022982"/>
    </source>
</evidence>
<protein>
    <recommendedName>
        <fullName evidence="15">Protein FAR1-RELATED SEQUENCE</fullName>
    </recommendedName>
</protein>
<keyword evidence="11" id="KW-1133">Transmembrane helix</keyword>
<dbReference type="SUPFAM" id="SSF49503">
    <property type="entry name" value="Cupredoxins"/>
    <property type="match status" value="1"/>
</dbReference>
<evidence type="ECO:0000313" key="20">
    <source>
        <dbReference type="Proteomes" id="UP001374535"/>
    </source>
</evidence>
<evidence type="ECO:0000259" key="18">
    <source>
        <dbReference type="PROSITE" id="PS50999"/>
    </source>
</evidence>
<evidence type="ECO:0000256" key="8">
    <source>
        <dbReference type="ARBA" id="ARBA00022771"/>
    </source>
</evidence>
<dbReference type="PROSITE" id="PS50857">
    <property type="entry name" value="COX2_CUA"/>
    <property type="match status" value="1"/>
</dbReference>
<accession>A0AAQ3P2A6</accession>
<dbReference type="PANTHER" id="PTHR31669">
    <property type="entry name" value="PROTEIN FAR1-RELATED SEQUENCE 10-RELATED"/>
    <property type="match status" value="1"/>
</dbReference>
<dbReference type="Pfam" id="PF03101">
    <property type="entry name" value="FAR1"/>
    <property type="match status" value="1"/>
</dbReference>
<dbReference type="GO" id="GO:0006355">
    <property type="term" value="P:regulation of DNA-templated transcription"/>
    <property type="evidence" value="ECO:0007669"/>
    <property type="project" value="UniProtKB-UniRule"/>
</dbReference>
<keyword evidence="15" id="KW-0539">Nucleus</keyword>
<feature type="domain" description="SWIM-type" evidence="17">
    <location>
        <begin position="705"/>
        <end position="738"/>
    </location>
</feature>
<evidence type="ECO:0000259" key="16">
    <source>
        <dbReference type="PROSITE" id="PS50857"/>
    </source>
</evidence>
<comment type="catalytic activity">
    <reaction evidence="13">
        <text>4 Fe(II)-[cytochrome c] + O2 + 8 H(+)(in) = 4 Fe(III)-[cytochrome c] + 2 H2O + 4 H(+)(out)</text>
        <dbReference type="Rhea" id="RHEA:11436"/>
        <dbReference type="Rhea" id="RHEA-COMP:10350"/>
        <dbReference type="Rhea" id="RHEA-COMP:14399"/>
        <dbReference type="ChEBI" id="CHEBI:15377"/>
        <dbReference type="ChEBI" id="CHEBI:15378"/>
        <dbReference type="ChEBI" id="CHEBI:15379"/>
        <dbReference type="ChEBI" id="CHEBI:29033"/>
        <dbReference type="ChEBI" id="CHEBI:29034"/>
        <dbReference type="EC" id="7.1.1.9"/>
    </reaction>
    <physiologicalReaction direction="left-to-right" evidence="13">
        <dbReference type="Rhea" id="RHEA:11437"/>
    </physiologicalReaction>
</comment>
<dbReference type="PANTHER" id="PTHR31669:SF291">
    <property type="entry name" value="PROTEIN FAR1-RELATED SEQUENCE"/>
    <property type="match status" value="1"/>
</dbReference>
<dbReference type="GO" id="GO:0005634">
    <property type="term" value="C:nucleus"/>
    <property type="evidence" value="ECO:0007669"/>
    <property type="project" value="UniProtKB-SubCell"/>
</dbReference>
<dbReference type="Pfam" id="PF02790">
    <property type="entry name" value="COX2_TM"/>
    <property type="match status" value="1"/>
</dbReference>
<dbReference type="Pfam" id="PF26175">
    <property type="entry name" value="HTH_FAR1"/>
    <property type="match status" value="1"/>
</dbReference>
<dbReference type="PROSITE" id="PS50966">
    <property type="entry name" value="ZF_SWIM"/>
    <property type="match status" value="1"/>
</dbReference>
<dbReference type="Gene3D" id="2.60.40.420">
    <property type="entry name" value="Cupredoxins - blue copper proteins"/>
    <property type="match status" value="1"/>
</dbReference>
<evidence type="ECO:0000256" key="3">
    <source>
        <dbReference type="ARBA" id="ARBA00005889"/>
    </source>
</evidence>
<keyword evidence="9 15" id="KW-0862">Zinc</keyword>
<evidence type="ECO:0000256" key="11">
    <source>
        <dbReference type="ARBA" id="ARBA00022989"/>
    </source>
</evidence>
<keyword evidence="7 15" id="KW-0479">Metal-binding</keyword>
<dbReference type="InterPro" id="IPR004330">
    <property type="entry name" value="FAR1_DNA_bnd_dom"/>
</dbReference>
<evidence type="ECO:0000256" key="15">
    <source>
        <dbReference type="RuleBase" id="RU367018"/>
    </source>
</evidence>
<dbReference type="InterPro" id="IPR006564">
    <property type="entry name" value="Znf_PMZ"/>
</dbReference>
<evidence type="ECO:0000256" key="14">
    <source>
        <dbReference type="PROSITE-ProRule" id="PRU00325"/>
    </source>
</evidence>
<dbReference type="SMART" id="SM00575">
    <property type="entry name" value="ZnF_PMZ"/>
    <property type="match status" value="1"/>
</dbReference>
<dbReference type="PROSITE" id="PS50999">
    <property type="entry name" value="COX2_TM"/>
    <property type="match status" value="1"/>
</dbReference>
<dbReference type="AlphaFoldDB" id="A0AAQ3P2A6"/>
<evidence type="ECO:0000256" key="9">
    <source>
        <dbReference type="ARBA" id="ARBA00022833"/>
    </source>
</evidence>
<comment type="similarity">
    <text evidence="3 15">Belongs to the FHY3/FAR1 family.</text>
</comment>
<dbReference type="InterPro" id="IPR002429">
    <property type="entry name" value="CcO_II-like_C"/>
</dbReference>
<keyword evidence="4" id="KW-0813">Transport</keyword>
<dbReference type="EMBL" id="CP144699">
    <property type="protein sequence ID" value="WVZ19332.1"/>
    <property type="molecule type" value="Genomic_DNA"/>
</dbReference>
<dbReference type="SUPFAM" id="SSF81464">
    <property type="entry name" value="Cytochrome c oxidase subunit II-like, transmembrane region"/>
    <property type="match status" value="1"/>
</dbReference>
<evidence type="ECO:0000256" key="5">
    <source>
        <dbReference type="ARBA" id="ARBA00022660"/>
    </source>
</evidence>
<keyword evidence="6" id="KW-0812">Transmembrane</keyword>
<dbReference type="GO" id="GO:0022900">
    <property type="term" value="P:electron transport chain"/>
    <property type="evidence" value="ECO:0007669"/>
    <property type="project" value="InterPro"/>
</dbReference>
<keyword evidence="10" id="KW-0249">Electron transport</keyword>
<dbReference type="InterPro" id="IPR031052">
    <property type="entry name" value="FHY3/FAR1"/>
</dbReference>
<dbReference type="GO" id="GO:0004129">
    <property type="term" value="F:cytochrome-c oxidase activity"/>
    <property type="evidence" value="ECO:0007669"/>
    <property type="project" value="UniProtKB-EC"/>
</dbReference>
<comment type="function">
    <text evidence="15">Putative transcription activator involved in regulating light control of development.</text>
</comment>
<organism evidence="19 20">
    <name type="scientific">Vigna mungo</name>
    <name type="common">Black gram</name>
    <name type="synonym">Phaseolus mungo</name>
    <dbReference type="NCBI Taxonomy" id="3915"/>
    <lineage>
        <taxon>Eukaryota</taxon>
        <taxon>Viridiplantae</taxon>
        <taxon>Streptophyta</taxon>
        <taxon>Embryophyta</taxon>
        <taxon>Tracheophyta</taxon>
        <taxon>Spermatophyta</taxon>
        <taxon>Magnoliopsida</taxon>
        <taxon>eudicotyledons</taxon>
        <taxon>Gunneridae</taxon>
        <taxon>Pentapetalae</taxon>
        <taxon>rosids</taxon>
        <taxon>fabids</taxon>
        <taxon>Fabales</taxon>
        <taxon>Fabaceae</taxon>
        <taxon>Papilionoideae</taxon>
        <taxon>50 kb inversion clade</taxon>
        <taxon>NPAAA clade</taxon>
        <taxon>indigoferoid/millettioid clade</taxon>
        <taxon>Phaseoleae</taxon>
        <taxon>Vigna</taxon>
    </lineage>
</organism>
<proteinExistence type="inferred from homology"/>
<dbReference type="GO" id="GO:0005507">
    <property type="term" value="F:copper ion binding"/>
    <property type="evidence" value="ECO:0007669"/>
    <property type="project" value="InterPro"/>
</dbReference>
<evidence type="ECO:0000256" key="2">
    <source>
        <dbReference type="ARBA" id="ARBA00004141"/>
    </source>
</evidence>
<keyword evidence="12" id="KW-0472">Membrane</keyword>
<dbReference type="GO" id="GO:0008270">
    <property type="term" value="F:zinc ion binding"/>
    <property type="evidence" value="ECO:0007669"/>
    <property type="project" value="UniProtKB-UniRule"/>
</dbReference>
<dbReference type="Pfam" id="PF00116">
    <property type="entry name" value="COX2"/>
    <property type="match status" value="1"/>
</dbReference>
<keyword evidence="8 14" id="KW-0863">Zinc-finger</keyword>
<evidence type="ECO:0000256" key="7">
    <source>
        <dbReference type="ARBA" id="ARBA00022723"/>
    </source>
</evidence>
<dbReference type="GO" id="GO:0016020">
    <property type="term" value="C:membrane"/>
    <property type="evidence" value="ECO:0007669"/>
    <property type="project" value="UniProtKB-SubCell"/>
</dbReference>
<feature type="domain" description="Cytochrome oxidase subunit II copper A binding" evidence="16">
    <location>
        <begin position="151"/>
        <end position="284"/>
    </location>
</feature>
<comment type="cofactor">
    <cofactor evidence="1">
        <name>Cu cation</name>
        <dbReference type="ChEBI" id="CHEBI:23378"/>
    </cofactor>
</comment>
<keyword evidence="20" id="KW-1185">Reference proteome</keyword>
<dbReference type="PRINTS" id="PR01166">
    <property type="entry name" value="CYCOXIDASEII"/>
</dbReference>
<sequence length="909" mass="103683">MSLLDLMLGPQLENVAKETLAYQVLHSNYFQRKLILSSGKESYYEHFSKRSYPSPRDSSNLEYYYNCFKTPVNPEQIIPNPFIHKMTTVMEKMTRILRFKISPILRRIVHGTSIENLWTIFPTIILVFITIPSFTMLSSMDDVVVVQPLLSKPLGISGIGVMSIQTITIRMSSRLLLIMIPEDDLELGQLRLLEFDNRVVAAAKTPMRILITSADVLHRWSVPSLIVTCDAVPCRLNQVSTFIQREGVYYGLNICNPIGLLVVLIKMSEGTSLVLESSENGTDLSQEDIDTIEETAEETILSRQTSVNLVPFIGQRFVSQEAAYEFYCSFAKQCGFSIRRHRTRGKDGVGRGVTRRDFTCHRGGYPQIKPSHDGKVQRNRKSSRCGCQAYMRIVKRADFDVPEWRVTGFRNTHNHELLKSNEVRLLPAYCPISPDDKSRICMFAKAGMSVRQMLRLMELEKGVKLGCLPFTEIDAFLGFMKGKAPQTILTDHNTWLKEAIAVELPETKHAFCIWHILSKFSDWFSLLLGSQYDEWKAEFHRLYNLELVEDFEEGWRQMVDKYGLHTNKHIISLYSLRTFWALPFLRRYFFAGLTITSQSESINAFIQRFLSAQSQLHRFVEQVADIVDFNDRAGAKQKMQRKLQKACLKTGSPIESHAATVLTPYALNKLQEELVMAPQYASFLVDEGCFQVRHHSQTDGGCKVFWVPCQEHISCSCHLFEFSGILCRHVLRVMSTNNCFHVPDQYLPGRWRGTSSSSVNNFRGTTSRDQPERMQLLESMVSTFLVESIETEERLDVACEEISMVLSRIKTLPRSPHGVNDIAFGYPSDSLILPEVEDTNGMIHNFTITNPHDSITTGKLKERRARDGVDLTRKRRQFSAPLCAQYGHDPSDCSIMATDNMSGDALGYL</sequence>
<gene>
    <name evidence="19" type="ORF">V8G54_006654</name>
</gene>
<evidence type="ECO:0000256" key="13">
    <source>
        <dbReference type="ARBA" id="ARBA00049512"/>
    </source>
</evidence>